<protein>
    <submittedName>
        <fullName evidence="2">Uncharacterized protein</fullName>
    </submittedName>
</protein>
<name>A0A1Y3E5B3_9BILA</name>
<proteinExistence type="predicted"/>
<dbReference type="EMBL" id="LVZM01023193">
    <property type="protein sequence ID" value="OUC40171.1"/>
    <property type="molecule type" value="Genomic_DNA"/>
</dbReference>
<evidence type="ECO:0000313" key="3">
    <source>
        <dbReference type="Proteomes" id="UP000243006"/>
    </source>
</evidence>
<reference evidence="2 3" key="1">
    <citation type="submission" date="2015-04" db="EMBL/GenBank/DDBJ databases">
        <title>Draft genome of the roundworm Trichinella nativa.</title>
        <authorList>
            <person name="Mitreva M."/>
        </authorList>
    </citation>
    <scope>NUCLEOTIDE SEQUENCE [LARGE SCALE GENOMIC DNA]</scope>
    <source>
        <strain evidence="2 3">ISS45</strain>
    </source>
</reference>
<gene>
    <name evidence="2" type="ORF">D917_04303</name>
</gene>
<evidence type="ECO:0000256" key="1">
    <source>
        <dbReference type="SAM" id="MobiDB-lite"/>
    </source>
</evidence>
<dbReference type="Proteomes" id="UP000243006">
    <property type="component" value="Unassembled WGS sequence"/>
</dbReference>
<feature type="region of interest" description="Disordered" evidence="1">
    <location>
        <begin position="81"/>
        <end position="112"/>
    </location>
</feature>
<comment type="caution">
    <text evidence="2">The sequence shown here is derived from an EMBL/GenBank/DDBJ whole genome shotgun (WGS) entry which is preliminary data.</text>
</comment>
<evidence type="ECO:0000313" key="2">
    <source>
        <dbReference type="EMBL" id="OUC40171.1"/>
    </source>
</evidence>
<accession>A0A1Y3E5B3</accession>
<dbReference type="AlphaFoldDB" id="A0A1Y3E5B3"/>
<organism evidence="2 3">
    <name type="scientific">Trichinella nativa</name>
    <dbReference type="NCBI Taxonomy" id="6335"/>
    <lineage>
        <taxon>Eukaryota</taxon>
        <taxon>Metazoa</taxon>
        <taxon>Ecdysozoa</taxon>
        <taxon>Nematoda</taxon>
        <taxon>Enoplea</taxon>
        <taxon>Dorylaimia</taxon>
        <taxon>Trichinellida</taxon>
        <taxon>Trichinellidae</taxon>
        <taxon>Trichinella</taxon>
    </lineage>
</organism>
<sequence length="112" mass="13336">MIDKQLAVIPRRPAPRHQQQCRSCWRSRWRPCQRRQKKRQQKQHTGSNPMIIANLAYTESLRKYVYFVNSQGNERLTHFHQAEHRQSVAPATREEETESLLSSTRNNKNNPL</sequence>